<evidence type="ECO:0000256" key="7">
    <source>
        <dbReference type="ARBA" id="ARBA00023065"/>
    </source>
</evidence>
<keyword evidence="13" id="KW-0732">Signal</keyword>
<evidence type="ECO:0000313" key="17">
    <source>
        <dbReference type="Proteomes" id="UP000031338"/>
    </source>
</evidence>
<dbReference type="RefSeq" id="WP_039333901.1">
    <property type="nucleotide sequence ID" value="NZ_JRVC01000008.1"/>
</dbReference>
<keyword evidence="2 11" id="KW-0813">Transport</keyword>
<reference evidence="16 17" key="1">
    <citation type="submission" date="2014-10" db="EMBL/GenBank/DDBJ databases">
        <title>Draft genome sequence of Novosphingobium subterraneum DSM 12447.</title>
        <authorList>
            <person name="Gan H.M."/>
            <person name="Gan H.Y."/>
            <person name="Savka M.A."/>
        </authorList>
    </citation>
    <scope>NUCLEOTIDE SEQUENCE [LARGE SCALE GENOMIC DNA]</scope>
    <source>
        <strain evidence="16 17">DSM 12447</strain>
    </source>
</reference>
<dbReference type="AlphaFoldDB" id="A0A0B8ZUC8"/>
<evidence type="ECO:0000313" key="16">
    <source>
        <dbReference type="EMBL" id="KHS46743.1"/>
    </source>
</evidence>
<feature type="domain" description="TonB-dependent receptor plug" evidence="15">
    <location>
        <begin position="61"/>
        <end position="168"/>
    </location>
</feature>
<evidence type="ECO:0000256" key="12">
    <source>
        <dbReference type="RuleBase" id="RU003357"/>
    </source>
</evidence>
<feature type="chain" id="PRO_5002127827" evidence="13">
    <location>
        <begin position="27"/>
        <end position="818"/>
    </location>
</feature>
<keyword evidence="5 11" id="KW-0812">Transmembrane</keyword>
<evidence type="ECO:0000259" key="14">
    <source>
        <dbReference type="Pfam" id="PF00593"/>
    </source>
</evidence>
<dbReference type="Proteomes" id="UP000031338">
    <property type="component" value="Unassembled WGS sequence"/>
</dbReference>
<organism evidence="16 17">
    <name type="scientific">Novosphingobium subterraneum</name>
    <dbReference type="NCBI Taxonomy" id="48936"/>
    <lineage>
        <taxon>Bacteria</taxon>
        <taxon>Pseudomonadati</taxon>
        <taxon>Pseudomonadota</taxon>
        <taxon>Alphaproteobacteria</taxon>
        <taxon>Sphingomonadales</taxon>
        <taxon>Sphingomonadaceae</taxon>
        <taxon>Novosphingobium</taxon>
    </lineage>
</organism>
<protein>
    <submittedName>
        <fullName evidence="16">TonB-dependent receptor</fullName>
    </submittedName>
</protein>
<keyword evidence="9 11" id="KW-0472">Membrane</keyword>
<dbReference type="PATRIC" id="fig|48936.3.peg.1987"/>
<dbReference type="InterPro" id="IPR036942">
    <property type="entry name" value="Beta-barrel_TonB_sf"/>
</dbReference>
<comment type="caution">
    <text evidence="16">The sequence shown here is derived from an EMBL/GenBank/DDBJ whole genome shotgun (WGS) entry which is preliminary data.</text>
</comment>
<keyword evidence="6" id="KW-0408">Iron</keyword>
<comment type="similarity">
    <text evidence="11 12">Belongs to the TonB-dependent receptor family.</text>
</comment>
<evidence type="ECO:0000256" key="9">
    <source>
        <dbReference type="ARBA" id="ARBA00023136"/>
    </source>
</evidence>
<dbReference type="PROSITE" id="PS52016">
    <property type="entry name" value="TONB_DEPENDENT_REC_3"/>
    <property type="match status" value="1"/>
</dbReference>
<evidence type="ECO:0000256" key="5">
    <source>
        <dbReference type="ARBA" id="ARBA00022692"/>
    </source>
</evidence>
<name>A0A0B8ZUC8_9SPHN</name>
<dbReference type="EMBL" id="JRVC01000008">
    <property type="protein sequence ID" value="KHS46743.1"/>
    <property type="molecule type" value="Genomic_DNA"/>
</dbReference>
<dbReference type="InterPro" id="IPR000531">
    <property type="entry name" value="Beta-barrel_TonB"/>
</dbReference>
<keyword evidence="7" id="KW-0406">Ion transport</keyword>
<keyword evidence="16" id="KW-0675">Receptor</keyword>
<dbReference type="GO" id="GO:0006826">
    <property type="term" value="P:iron ion transport"/>
    <property type="evidence" value="ECO:0007669"/>
    <property type="project" value="UniProtKB-KW"/>
</dbReference>
<evidence type="ECO:0000256" key="1">
    <source>
        <dbReference type="ARBA" id="ARBA00004571"/>
    </source>
</evidence>
<feature type="signal peptide" evidence="13">
    <location>
        <begin position="1"/>
        <end position="26"/>
    </location>
</feature>
<evidence type="ECO:0000256" key="10">
    <source>
        <dbReference type="ARBA" id="ARBA00023237"/>
    </source>
</evidence>
<comment type="subcellular location">
    <subcellularLocation>
        <location evidence="1 11">Cell outer membrane</location>
        <topology evidence="1 11">Multi-pass membrane protein</topology>
    </subcellularLocation>
</comment>
<keyword evidence="10 11" id="KW-0998">Cell outer membrane</keyword>
<evidence type="ECO:0000256" key="11">
    <source>
        <dbReference type="PROSITE-ProRule" id="PRU01360"/>
    </source>
</evidence>
<feature type="domain" description="TonB-dependent receptor-like beta-barrel" evidence="14">
    <location>
        <begin position="287"/>
        <end position="773"/>
    </location>
</feature>
<dbReference type="GO" id="GO:0009279">
    <property type="term" value="C:cell outer membrane"/>
    <property type="evidence" value="ECO:0007669"/>
    <property type="project" value="UniProtKB-SubCell"/>
</dbReference>
<keyword evidence="8 12" id="KW-0798">TonB box</keyword>
<gene>
    <name evidence="16" type="ORF">NJ75_01979</name>
</gene>
<sequence>MTFSLKRAALLSASALASIAALPAIAQEAPAADGAEVSAEADAASEGGTIVVTATRRAVSLQDVPINITAVGGAELTEKRIDDVRGLAAFTPGLTILDTGPRSTGSIVMRGLSAADVGVTGNNSDNAVAIYLGEVPLYQDFKLLDIARVETLLGPQGTLYGVGTLAGAIRYIPNRPDPTRWSASFHGRVYDVAQADDPGFQADATINIPIITDKVALRSTVGYYNDPGFIDYVALLREPGVSLPQPGGPTTSRTDPLGTPEQIAANLYTYKDANFEHTFTTRNTLALFPSETIGIYINYAFQDTSTNGRQVNGAGVFGTGRYEAVSRYLEPSRRKVHLVSGEVQIELGDIAQMVSATAYSHQKIRSSADVTDLLLDLDYGYELFPQFSGFTRSATDIKQFNQEVRFVSTHGGPFSWVVGGFYNERKTRGTYREVTPGLPEFYFGPVTYSPAYPEPIEYASFNNSKIIEKAIFGEGTFEITPQWQVTAGGRYFDYDAKTDGGISLPLLEPVPVLRFDTGGGDSGQDGVVWKFNTSFKITPDLMVYGTYSEGYRIGGPNSVPPCPEDLEDVQNACALPNEQFYGPDKTQNKEIGIRATLFGGKLQTTISGYHIKWEGIQLASQTQYGIAGITANGGSAVSKGIEATFNAKPDDGVTITGSYSYNDSRLTEDVVGLLTIRNQNLNRRPKNIRVTVFDGDRLPGTARHTASLGMTYDMNVGSDAVLSTNFTATYQGEVLSRIGGRAGGETIADYLLARASIGYRRDKYEVRIYADNLFNTYAISSVGEDRSRRIINDGIVSRYYSNSVIAPRKVGIEYFLRF</sequence>
<evidence type="ECO:0000256" key="3">
    <source>
        <dbReference type="ARBA" id="ARBA00022452"/>
    </source>
</evidence>
<keyword evidence="3 11" id="KW-1134">Transmembrane beta strand</keyword>
<keyword evidence="4" id="KW-0410">Iron transport</keyword>
<evidence type="ECO:0000256" key="13">
    <source>
        <dbReference type="SAM" id="SignalP"/>
    </source>
</evidence>
<dbReference type="Gene3D" id="2.40.170.20">
    <property type="entry name" value="TonB-dependent receptor, beta-barrel domain"/>
    <property type="match status" value="1"/>
</dbReference>
<dbReference type="InterPro" id="IPR012910">
    <property type="entry name" value="Plug_dom"/>
</dbReference>
<dbReference type="InterPro" id="IPR039426">
    <property type="entry name" value="TonB-dep_rcpt-like"/>
</dbReference>
<dbReference type="PANTHER" id="PTHR32552:SF81">
    <property type="entry name" value="TONB-DEPENDENT OUTER MEMBRANE RECEPTOR"/>
    <property type="match status" value="1"/>
</dbReference>
<evidence type="ECO:0000256" key="4">
    <source>
        <dbReference type="ARBA" id="ARBA00022496"/>
    </source>
</evidence>
<dbReference type="Pfam" id="PF07715">
    <property type="entry name" value="Plug"/>
    <property type="match status" value="1"/>
</dbReference>
<dbReference type="STRING" id="48936.NJ75_01979"/>
<evidence type="ECO:0000256" key="6">
    <source>
        <dbReference type="ARBA" id="ARBA00023004"/>
    </source>
</evidence>
<evidence type="ECO:0000256" key="8">
    <source>
        <dbReference type="ARBA" id="ARBA00023077"/>
    </source>
</evidence>
<dbReference type="PANTHER" id="PTHR32552">
    <property type="entry name" value="FERRICHROME IRON RECEPTOR-RELATED"/>
    <property type="match status" value="1"/>
</dbReference>
<evidence type="ECO:0000256" key="2">
    <source>
        <dbReference type="ARBA" id="ARBA00022448"/>
    </source>
</evidence>
<evidence type="ECO:0000259" key="15">
    <source>
        <dbReference type="Pfam" id="PF07715"/>
    </source>
</evidence>
<proteinExistence type="inferred from homology"/>
<dbReference type="SUPFAM" id="SSF56935">
    <property type="entry name" value="Porins"/>
    <property type="match status" value="1"/>
</dbReference>
<dbReference type="Pfam" id="PF00593">
    <property type="entry name" value="TonB_dep_Rec_b-barrel"/>
    <property type="match status" value="1"/>
</dbReference>
<keyword evidence="17" id="KW-1185">Reference proteome</keyword>
<accession>A0A0B8ZUC8</accession>